<gene>
    <name evidence="2" type="ORF">SAMN05421827_105147</name>
</gene>
<feature type="domain" description="Tail spike" evidence="1">
    <location>
        <begin position="105"/>
        <end position="427"/>
    </location>
</feature>
<dbReference type="Pfam" id="PF06605">
    <property type="entry name" value="Prophage_tail"/>
    <property type="match status" value="1"/>
</dbReference>
<dbReference type="EMBL" id="FNCH01000005">
    <property type="protein sequence ID" value="SDG32591.1"/>
    <property type="molecule type" value="Genomic_DNA"/>
</dbReference>
<accession>A0A1G7TBL6</accession>
<reference evidence="3" key="1">
    <citation type="submission" date="2016-10" db="EMBL/GenBank/DDBJ databases">
        <authorList>
            <person name="Varghese N."/>
            <person name="Submissions S."/>
        </authorList>
    </citation>
    <scope>NUCLEOTIDE SEQUENCE [LARGE SCALE GENOMIC DNA]</scope>
    <source>
        <strain evidence="3">DSM 17933</strain>
    </source>
</reference>
<organism evidence="2 3">
    <name type="scientific">Pedobacter terrae</name>
    <dbReference type="NCBI Taxonomy" id="405671"/>
    <lineage>
        <taxon>Bacteria</taxon>
        <taxon>Pseudomonadati</taxon>
        <taxon>Bacteroidota</taxon>
        <taxon>Sphingobacteriia</taxon>
        <taxon>Sphingobacteriales</taxon>
        <taxon>Sphingobacteriaceae</taxon>
        <taxon>Pedobacter</taxon>
    </lineage>
</organism>
<name>A0A1G7TBL6_9SPHI</name>
<dbReference type="Proteomes" id="UP000199643">
    <property type="component" value="Unassembled WGS sequence"/>
</dbReference>
<evidence type="ECO:0000313" key="3">
    <source>
        <dbReference type="Proteomes" id="UP000199643"/>
    </source>
</evidence>
<evidence type="ECO:0000313" key="2">
    <source>
        <dbReference type="EMBL" id="SDG32591.1"/>
    </source>
</evidence>
<dbReference type="InterPro" id="IPR010572">
    <property type="entry name" value="Tail_dom"/>
</dbReference>
<evidence type="ECO:0000259" key="1">
    <source>
        <dbReference type="Pfam" id="PF06605"/>
    </source>
</evidence>
<proteinExistence type="predicted"/>
<keyword evidence="3" id="KW-1185">Reference proteome</keyword>
<dbReference type="AlphaFoldDB" id="A0A1G7TBL6"/>
<dbReference type="STRING" id="405671.SAMN05421827_105147"/>
<sequence>MELKIKRKGNIVAAVEIDENTVFNQEWMGVEKITSTFILSSPVDIRVNDYVEFLGEKYTIKNGVPCDQSNGSTFKYNLEFFSPTYYLYNVPMMHLDRVKFSYVGTPLEVLSLIIDNLNSEEAGWSIGDCSLISEPETFNFDQQSCRTALTTLAETFKLEYKVKGKKIYLLEKLGETQNIVLKYGRGHGLINAARQAVDREYATVWRFYGGSTNLPEGYRNGMDRIALDSPYLLNDDIYGRKHGSVIFEDVFPRRTGSVTSIDGLNAIIDNTLYFDLNIQSISDGGARIVFKSGELSGGEFVIKSYNPTTKKITFGDKKDETTGYITPNASFSAAVGDKYTLIGIIMPQTYVDAAEAEVLALGTEHAKANSFPPVAFPLNIDEKFIRDMQLTYKIVAGDYVYVISEALGINTKIRMQSISYPLVNPANIVGVVSDVAQYSIVEKLKKDVIQNKKETAKSVAVALYARQLADEVSNAAILNQFKHTYVGDQAILTGAFVAGNPEAGAVAGINGAENDPETIRFWAGSSFADKENAPFRVSQNGDVVMRNATLQSSAAGKRIEINSDENNLRFFGADGNMLIDFDDDSALEGVSITPNDPPLPPTLHFTYGPGIRVGNFENGLGGSSISRKGFFSNGVIECRDIATKQVVFKVENGNIMLSGNIVMAGAIEISNTTSGGITMGTEPGLSTSYDVRVGGDSFVRLKWVKGVLVGITPL</sequence>
<protein>
    <recommendedName>
        <fullName evidence="1">Tail spike domain-containing protein</fullName>
    </recommendedName>
</protein>